<comment type="caution">
    <text evidence="1">The sequence shown here is derived from an EMBL/GenBank/DDBJ whole genome shotgun (WGS) entry which is preliminary data.</text>
</comment>
<sequence length="372" mass="40138">MFRKKQSVAATAAQLRGGTQGPFGAGLPAVPPGEAQLYRAMRQSLPVLDAAIGKLVRLSGGFTVRSAQQQAALNAFLRTVPCGRGQTGIHSFLSAYLDSLLTYGRAVGEMLVAQGDLRAVCWGDVNALELREGKSPLEVVLCGCDADGRMRPLPRQELLLFTALNPEPGSPYGVSLLRSMPFLADILLKIYRTIGKNWERAGNVRYAVVCRPGGDGMERGSASERAGAIAAEWSEAMRDSQSGVVRDFVAVGDVSVKVIGADGPVLDAAVPVRQLLEQLVAKTGLPPFLLGLSWSSTERMSAQQADLLTSELWALRRAVEPVLLRICTLWLRLHGCGCAPEIVWDDISLQDLVEEAQADLYRARTEQLRKGT</sequence>
<accession>A0ABV1G2T8</accession>
<organism evidence="1 2">
    <name type="scientific">Faecousia intestinalis</name>
    <dbReference type="NCBI Taxonomy" id="3133167"/>
    <lineage>
        <taxon>Bacteria</taxon>
        <taxon>Bacillati</taxon>
        <taxon>Bacillota</taxon>
        <taxon>Clostridia</taxon>
        <taxon>Eubacteriales</taxon>
        <taxon>Oscillospiraceae</taxon>
        <taxon>Faecousia</taxon>
    </lineage>
</organism>
<gene>
    <name evidence="1" type="ORF">WMO66_00180</name>
</gene>
<evidence type="ECO:0000313" key="2">
    <source>
        <dbReference type="Proteomes" id="UP001491552"/>
    </source>
</evidence>
<dbReference type="RefSeq" id="WP_349134389.1">
    <property type="nucleotide sequence ID" value="NZ_JBBMFF010000023.1"/>
</dbReference>
<protein>
    <submittedName>
        <fullName evidence="1">Serine/threonine protein phosphatase</fullName>
    </submittedName>
</protein>
<dbReference type="EMBL" id="JBBMFF010000023">
    <property type="protein sequence ID" value="MEQ2509672.1"/>
    <property type="molecule type" value="Genomic_DNA"/>
</dbReference>
<proteinExistence type="predicted"/>
<reference evidence="1 2" key="1">
    <citation type="submission" date="2024-03" db="EMBL/GenBank/DDBJ databases">
        <title>Human intestinal bacterial collection.</title>
        <authorList>
            <person name="Pauvert C."/>
            <person name="Hitch T.C.A."/>
            <person name="Clavel T."/>
        </authorList>
    </citation>
    <scope>NUCLEOTIDE SEQUENCE [LARGE SCALE GENOMIC DNA]</scope>
    <source>
        <strain evidence="1 2">CLA-AA-H192</strain>
    </source>
</reference>
<keyword evidence="2" id="KW-1185">Reference proteome</keyword>
<evidence type="ECO:0000313" key="1">
    <source>
        <dbReference type="EMBL" id="MEQ2509672.1"/>
    </source>
</evidence>
<dbReference type="Proteomes" id="UP001491552">
    <property type="component" value="Unassembled WGS sequence"/>
</dbReference>
<name>A0ABV1G2T8_9FIRM</name>